<dbReference type="GeneTree" id="ENSGT00940000157971"/>
<comment type="similarity">
    <text evidence="1">Belongs to the TRAFAC class myosin-kinesin ATPase superfamily. Myosin family.</text>
</comment>
<dbReference type="Gene3D" id="1.20.5.190">
    <property type="match status" value="2"/>
</dbReference>
<dbReference type="PROSITE" id="PS51126">
    <property type="entry name" value="DILUTE"/>
    <property type="match status" value="1"/>
</dbReference>
<feature type="coiled-coil region" evidence="2">
    <location>
        <begin position="224"/>
        <end position="396"/>
    </location>
</feature>
<dbReference type="GO" id="GO:0051020">
    <property type="term" value="F:GTPase binding"/>
    <property type="evidence" value="ECO:0007669"/>
    <property type="project" value="TreeGrafter"/>
</dbReference>
<evidence type="ECO:0000259" key="5">
    <source>
        <dbReference type="PROSITE" id="PS51456"/>
    </source>
</evidence>
<keyword evidence="1" id="KW-0518">Myosin</keyword>
<keyword evidence="1" id="KW-0505">Motor protein</keyword>
<dbReference type="InterPro" id="IPR000048">
    <property type="entry name" value="IQ_motif_EF-hand-BS"/>
</dbReference>
<keyword evidence="1" id="KW-0009">Actin-binding</keyword>
<dbReference type="Proteomes" id="UP000694402">
    <property type="component" value="Unassembled WGS sequence"/>
</dbReference>
<dbReference type="Ensembl" id="ENSOTST00005125888.1">
    <property type="protein sequence ID" value="ENSOTSP00005131986.1"/>
    <property type="gene ID" value="ENSOTSG00005071637.1"/>
</dbReference>
<dbReference type="InterPro" id="IPR027417">
    <property type="entry name" value="P-loop_NTPase"/>
</dbReference>
<dbReference type="SMART" id="SM01132">
    <property type="entry name" value="DIL"/>
    <property type="match status" value="1"/>
</dbReference>
<evidence type="ECO:0000259" key="4">
    <source>
        <dbReference type="PROSITE" id="PS51126"/>
    </source>
</evidence>
<dbReference type="GO" id="GO:0016459">
    <property type="term" value="C:myosin complex"/>
    <property type="evidence" value="ECO:0007669"/>
    <property type="project" value="UniProtKB-KW"/>
</dbReference>
<protein>
    <submittedName>
        <fullName evidence="6">Uncharacterized protein</fullName>
    </submittedName>
</protein>
<dbReference type="GO" id="GO:0003774">
    <property type="term" value="F:cytoskeletal motor activity"/>
    <property type="evidence" value="ECO:0007669"/>
    <property type="project" value="InterPro"/>
</dbReference>
<dbReference type="InterPro" id="IPR001609">
    <property type="entry name" value="Myosin_head_motor_dom-like"/>
</dbReference>
<feature type="domain" description="Dilute" evidence="4">
    <location>
        <begin position="726"/>
        <end position="999"/>
    </location>
</feature>
<evidence type="ECO:0000313" key="7">
    <source>
        <dbReference type="Proteomes" id="UP000694402"/>
    </source>
</evidence>
<dbReference type="Pfam" id="PF00612">
    <property type="entry name" value="IQ"/>
    <property type="match status" value="4"/>
</dbReference>
<organism evidence="6 7">
    <name type="scientific">Oncorhynchus tshawytscha</name>
    <name type="common">Chinook salmon</name>
    <name type="synonym">Salmo tshawytscha</name>
    <dbReference type="NCBI Taxonomy" id="74940"/>
    <lineage>
        <taxon>Eukaryota</taxon>
        <taxon>Metazoa</taxon>
        <taxon>Chordata</taxon>
        <taxon>Craniata</taxon>
        <taxon>Vertebrata</taxon>
        <taxon>Euteleostomi</taxon>
        <taxon>Actinopterygii</taxon>
        <taxon>Neopterygii</taxon>
        <taxon>Teleostei</taxon>
        <taxon>Protacanthopterygii</taxon>
        <taxon>Salmoniformes</taxon>
        <taxon>Salmonidae</taxon>
        <taxon>Salmoninae</taxon>
        <taxon>Oncorhynchus</taxon>
    </lineage>
</organism>
<reference evidence="6" key="2">
    <citation type="submission" date="2025-08" db="UniProtKB">
        <authorList>
            <consortium name="Ensembl"/>
        </authorList>
    </citation>
    <scope>IDENTIFICATION</scope>
</reference>
<sequence>MSQEELGLNHKKLACKTVLQRLIQDSDQNKFGRTKIFFRAGQVAYLEKLRLDRLRKACLTIQKHVRGWSHRRKFLRMREAAIVLQQYVRGQRQICKTVTAAALKQGWASVVIQRYWRSYLTRQIYRMVRSSSIIIQAFTRGWIARKRYKKMVEVQKALILQKYARAWLARRRFQSLRRLVHNVQLSYRCQKLGKKLEDQAKENRGLLERLTGLAGAHAQGLDKLRCLEAQLGKSATEKASLEEREKKSKEDAMKTIAQLQEEKDKLIVERQNLEKKCADSTTEMKDRFDQIKTTLKEDLEREERLRKIAENNLDLQKEDHEKEVEVLRKEIRRLKEEIVGLQRQTEEEAQVNTDLQDQVIQLTRHVKVIPELRKDLHNLQTQKDDLGRKMKNQSEQARAKMSVITRQLLCGMVEEEVISRLTSDSPDQIYEVGNLSTAFDGLQKACRLLEEHAEEVERENKEVEREKQEVEREKEEVEREKQEVEREKEVVKTEKEEVEREKEEVEREKEEVEREKEEVEREKVEVEREKEEVGREKEKVEREKEEVEREKEEVEREKEEVEREKEEVEREKEEVKREKEEVKREKVEMEREKVEMEEVLRKQKNTENEAKARFSQEASRLTAENMDFEEQLDMKDRLIRKLRNQIKSLQTSEEANQTPAPTITNEYLGMLEYKREDEAKLIQYVILDLKPRGVNMIPNMAAQLLFLCVRHADYLNDGAKLKSLMNAIISGVKKVITDHREDFELLSFWLSNTYHIISCLKQYSGEEEFMKQNSPRQKKNCLQNFDLSEHRQIFSDLAIRIYHQFISVMEKALIPMIVPCMLEHESLQDISSMKPTGFRKRSSSIYEDQEVCTIYSLLQQLSLYHSTMSQHGMEEGLAVKQTFFLVGADTLNNILLRKDMCSCRKGMQIRCNISHLEAWLKEKDLVQGTMATLKPLSQAAWLLQVNKTTDDDIKDIIEQCSELSPVQIVKILNSYTPTDDFEKRVAPSFVRKIQGLLQDREGGSSQLMLDTQYRFQVTFPFTPSSQALELLEIPSSLRLGFLSRI</sequence>
<dbReference type="Pfam" id="PF01843">
    <property type="entry name" value="DIL"/>
    <property type="match status" value="1"/>
</dbReference>
<accession>A0AAZ3QSV4</accession>
<evidence type="ECO:0000313" key="6">
    <source>
        <dbReference type="Ensembl" id="ENSOTSP00005131986.1"/>
    </source>
</evidence>
<evidence type="ECO:0000256" key="1">
    <source>
        <dbReference type="PROSITE-ProRule" id="PRU00782"/>
    </source>
</evidence>
<evidence type="ECO:0000256" key="2">
    <source>
        <dbReference type="SAM" id="Coils"/>
    </source>
</evidence>
<dbReference type="GO" id="GO:0005524">
    <property type="term" value="F:ATP binding"/>
    <property type="evidence" value="ECO:0007669"/>
    <property type="project" value="InterPro"/>
</dbReference>
<dbReference type="GO" id="GO:0003779">
    <property type="term" value="F:actin binding"/>
    <property type="evidence" value="ECO:0007669"/>
    <property type="project" value="UniProtKB-KW"/>
</dbReference>
<dbReference type="PANTHER" id="PTHR16027">
    <property type="entry name" value="DILUTE DOMAIN-CONTAINING PROTEIN YPR089W"/>
    <property type="match status" value="1"/>
</dbReference>
<comment type="caution">
    <text evidence="1">Lacks conserved residue(s) required for the propagation of feature annotation.</text>
</comment>
<dbReference type="AlphaFoldDB" id="A0AAZ3QSV4"/>
<evidence type="ECO:0000256" key="3">
    <source>
        <dbReference type="SAM" id="MobiDB-lite"/>
    </source>
</evidence>
<dbReference type="SMART" id="SM00015">
    <property type="entry name" value="IQ"/>
    <property type="match status" value="5"/>
</dbReference>
<feature type="region of interest" description="Disordered" evidence="3">
    <location>
        <begin position="458"/>
        <end position="565"/>
    </location>
</feature>
<keyword evidence="7" id="KW-1185">Reference proteome</keyword>
<dbReference type="Gene3D" id="3.30.70.1590">
    <property type="match status" value="1"/>
</dbReference>
<dbReference type="InterPro" id="IPR052072">
    <property type="entry name" value="Vascular_dev_regulator"/>
</dbReference>
<proteinExistence type="inferred from homology"/>
<dbReference type="PROSITE" id="PS51456">
    <property type="entry name" value="MYOSIN_MOTOR"/>
    <property type="match status" value="1"/>
</dbReference>
<reference evidence="6" key="3">
    <citation type="submission" date="2025-09" db="UniProtKB">
        <authorList>
            <consortium name="Ensembl"/>
        </authorList>
    </citation>
    <scope>IDENTIFICATION</scope>
</reference>
<feature type="domain" description="Myosin motor" evidence="5">
    <location>
        <begin position="1"/>
        <end position="51"/>
    </location>
</feature>
<name>A0AAZ3QSV4_ONCTS</name>
<dbReference type="InterPro" id="IPR002710">
    <property type="entry name" value="Dilute_dom"/>
</dbReference>
<keyword evidence="2" id="KW-0175">Coiled coil</keyword>
<dbReference type="PANTHER" id="PTHR16027:SF6">
    <property type="entry name" value="DILUTE DOMAIN-CONTAINING PROTEIN"/>
    <property type="match status" value="1"/>
</dbReference>
<dbReference type="SUPFAM" id="SSF52540">
    <property type="entry name" value="P-loop containing nucleoside triphosphate hydrolases"/>
    <property type="match status" value="2"/>
</dbReference>
<dbReference type="PROSITE" id="PS50096">
    <property type="entry name" value="IQ"/>
    <property type="match status" value="4"/>
</dbReference>
<reference evidence="7" key="1">
    <citation type="journal article" date="2018" name="PLoS ONE">
        <title>Chinook salmon (Oncorhynchus tshawytscha) genome and transcriptome.</title>
        <authorList>
            <person name="Christensen K.A."/>
            <person name="Leong J.S."/>
            <person name="Sakhrani D."/>
            <person name="Biagi C.A."/>
            <person name="Minkley D.R."/>
            <person name="Withler R.E."/>
            <person name="Rondeau E.B."/>
            <person name="Koop B.F."/>
            <person name="Devlin R.H."/>
        </authorList>
    </citation>
    <scope>NUCLEOTIDE SEQUENCE [LARGE SCALE GENOMIC DNA]</scope>
</reference>